<reference evidence="3" key="1">
    <citation type="journal article" date="2019" name="MBio">
        <title>Virus Genomes from Deep Sea Sediments Expand the Ocean Megavirome and Support Independent Origins of Viral Gigantism.</title>
        <authorList>
            <person name="Backstrom D."/>
            <person name="Yutin N."/>
            <person name="Jorgensen S.L."/>
            <person name="Dharamshi J."/>
            <person name="Homa F."/>
            <person name="Zaremba-Niedwiedzka K."/>
            <person name="Spang A."/>
            <person name="Wolf Y.I."/>
            <person name="Koonin E.V."/>
            <person name="Ettema T.J."/>
        </authorList>
    </citation>
    <scope>NUCLEOTIDE SEQUENCE</scope>
</reference>
<feature type="transmembrane region" description="Helical" evidence="2">
    <location>
        <begin position="57"/>
        <end position="76"/>
    </location>
</feature>
<evidence type="ECO:0000256" key="1">
    <source>
        <dbReference type="SAM" id="MobiDB-lite"/>
    </source>
</evidence>
<evidence type="ECO:0008006" key="4">
    <source>
        <dbReference type="Google" id="ProtNLM"/>
    </source>
</evidence>
<accession>A0A481YTI0</accession>
<name>A0A481YTI0_9VIRU</name>
<keyword evidence="2" id="KW-0812">Transmembrane</keyword>
<organism evidence="3">
    <name type="scientific">Marseillevirus LCMAC102</name>
    <dbReference type="NCBI Taxonomy" id="2506603"/>
    <lineage>
        <taxon>Viruses</taxon>
        <taxon>Varidnaviria</taxon>
        <taxon>Bamfordvirae</taxon>
        <taxon>Nucleocytoviricota</taxon>
        <taxon>Megaviricetes</taxon>
        <taxon>Pimascovirales</taxon>
        <taxon>Pimascovirales incertae sedis</taxon>
        <taxon>Marseilleviridae</taxon>
    </lineage>
</organism>
<feature type="transmembrane region" description="Helical" evidence="2">
    <location>
        <begin position="96"/>
        <end position="118"/>
    </location>
</feature>
<dbReference type="EMBL" id="MK500334">
    <property type="protein sequence ID" value="QBK86623.1"/>
    <property type="molecule type" value="Genomic_DNA"/>
</dbReference>
<proteinExistence type="predicted"/>
<sequence length="289" mass="32864">MTSTEQIDSLTQDQLILARSKLWTRELDKLLRRWKMQIGKREEGHLDLARKYNQRHYIFGVPATVLTTLIATGVLATFRNCDTCAQQDVTCSGDQWIRLVIGIIGVFSAGLTAFQTLMNYQGEVEKHKSASDGYGQLFRILDTILLTSNPIRGDPVETLQNIRNQYDDIVRRSPTLPKAYDAELTYDVINQDKLGTHRPDQIVIGTRDLEDETSKESKKSIESEPSTVEDLDKVIAKENDYNTSDDEREVCISFDLDSAQRAQHSIQHALKFEMKRLANHSQASPEENC</sequence>
<dbReference type="NCBIfam" id="NF033632">
    <property type="entry name" value="SLATT_4"/>
    <property type="match status" value="1"/>
</dbReference>
<evidence type="ECO:0000313" key="3">
    <source>
        <dbReference type="EMBL" id="QBK86623.1"/>
    </source>
</evidence>
<gene>
    <name evidence="3" type="ORF">LCMAC102_04190</name>
</gene>
<keyword evidence="2" id="KW-1133">Transmembrane helix</keyword>
<protein>
    <recommendedName>
        <fullName evidence="4">SMODS and SLOG-associating 2TM effector domain-containing protein</fullName>
    </recommendedName>
</protein>
<keyword evidence="2" id="KW-0472">Membrane</keyword>
<feature type="region of interest" description="Disordered" evidence="1">
    <location>
        <begin position="207"/>
        <end position="227"/>
    </location>
</feature>
<feature type="compositionally biased region" description="Basic and acidic residues" evidence="1">
    <location>
        <begin position="212"/>
        <end position="222"/>
    </location>
</feature>
<evidence type="ECO:0000256" key="2">
    <source>
        <dbReference type="SAM" id="Phobius"/>
    </source>
</evidence>